<organism evidence="2 3">
    <name type="scientific">Acidihalobacter aeolianus</name>
    <dbReference type="NCBI Taxonomy" id="2792603"/>
    <lineage>
        <taxon>Bacteria</taxon>
        <taxon>Pseudomonadati</taxon>
        <taxon>Pseudomonadota</taxon>
        <taxon>Gammaproteobacteria</taxon>
        <taxon>Chromatiales</taxon>
        <taxon>Ectothiorhodospiraceae</taxon>
        <taxon>Acidihalobacter</taxon>
    </lineage>
</organism>
<keyword evidence="3" id="KW-1185">Reference proteome</keyword>
<dbReference type="InterPro" id="IPR001509">
    <property type="entry name" value="Epimerase_deHydtase"/>
</dbReference>
<proteinExistence type="predicted"/>
<dbReference type="Pfam" id="PF01370">
    <property type="entry name" value="Epimerase"/>
    <property type="match status" value="1"/>
</dbReference>
<dbReference type="SUPFAM" id="SSF51735">
    <property type="entry name" value="NAD(P)-binding Rossmann-fold domains"/>
    <property type="match status" value="1"/>
</dbReference>
<evidence type="ECO:0000259" key="1">
    <source>
        <dbReference type="Pfam" id="PF01370"/>
    </source>
</evidence>
<evidence type="ECO:0000313" key="3">
    <source>
        <dbReference type="Proteomes" id="UP000095342"/>
    </source>
</evidence>
<dbReference type="PANTHER" id="PTHR12126:SF11">
    <property type="entry name" value="NADH DEHYDROGENASE [UBIQUINONE] 1 ALPHA SUBCOMPLEX SUBUNIT 9, MITOCHONDRIAL"/>
    <property type="match status" value="1"/>
</dbReference>
<dbReference type="InterPro" id="IPR051207">
    <property type="entry name" value="ComplexI_NDUFA9_subunit"/>
</dbReference>
<dbReference type="Gene3D" id="3.40.50.720">
    <property type="entry name" value="NAD(P)-binding Rossmann-like Domain"/>
    <property type="match status" value="1"/>
</dbReference>
<dbReference type="KEGG" id="aaeo:BJI67_02825"/>
<dbReference type="PANTHER" id="PTHR12126">
    <property type="entry name" value="NADH-UBIQUINONE OXIDOREDUCTASE 39 KDA SUBUNIT-RELATED"/>
    <property type="match status" value="1"/>
</dbReference>
<sequence length="316" mass="34887">MKLTRVCLLGGTGFVGRHLAARLSARGLHLRIPTRHPQRHRDLLLLAGTQMVAADVHDQEALERLFDGCEAVVNLVGILNEQGRDGRGFVHAHVDLAKKVINACQRKGVRRLLHMSALRAENTPDTSHYLRTKAEAESLVHTLSGPALAVTSLRPSVIFGPGGDFLSRFAELIEAIPGVFPLACAEARFQPVFVGDVADAFADALADPETYGARIDLCGPRSYTLRALVEYVARLRGLRRQVVALPDWIARAEARILERMPGKAFTMDNYLSLRVDSVCADGAKHCPTTLEEIAPRYLGDQQPQRQFDRLRDLGQY</sequence>
<dbReference type="EMBL" id="CP017448">
    <property type="protein sequence ID" value="AOV16141.1"/>
    <property type="molecule type" value="Genomic_DNA"/>
</dbReference>
<gene>
    <name evidence="2" type="ORF">BJI67_02825</name>
</gene>
<dbReference type="Proteomes" id="UP000095342">
    <property type="component" value="Chromosome"/>
</dbReference>
<dbReference type="AlphaFoldDB" id="A0A1D8K5A8"/>
<dbReference type="InterPro" id="IPR036291">
    <property type="entry name" value="NAD(P)-bd_dom_sf"/>
</dbReference>
<dbReference type="GO" id="GO:0044877">
    <property type="term" value="F:protein-containing complex binding"/>
    <property type="evidence" value="ECO:0007669"/>
    <property type="project" value="TreeGrafter"/>
</dbReference>
<feature type="domain" description="NAD-dependent epimerase/dehydratase" evidence="1">
    <location>
        <begin position="6"/>
        <end position="210"/>
    </location>
</feature>
<dbReference type="RefSeq" id="WP_070071737.1">
    <property type="nucleotide sequence ID" value="NZ_CP017448.1"/>
</dbReference>
<name>A0A1D8K5A8_9GAMM</name>
<reference evidence="2 3" key="1">
    <citation type="submission" date="2016-09" db="EMBL/GenBank/DDBJ databases">
        <title>Acidihalobacter prosperus V6 (DSM14174).</title>
        <authorList>
            <person name="Khaleque H.N."/>
            <person name="Ramsay J.P."/>
            <person name="Murphy R.J.T."/>
            <person name="Kaksonen A.H."/>
            <person name="Boxall N.J."/>
            <person name="Watkin E.L.J."/>
        </authorList>
    </citation>
    <scope>NUCLEOTIDE SEQUENCE [LARGE SCALE GENOMIC DNA]</scope>
    <source>
        <strain evidence="2 3">V6</strain>
    </source>
</reference>
<accession>A0A1D8K5A8</accession>
<evidence type="ECO:0000313" key="2">
    <source>
        <dbReference type="EMBL" id="AOV16141.1"/>
    </source>
</evidence>
<protein>
    <submittedName>
        <fullName evidence="2">Epimerase</fullName>
    </submittedName>
</protein>
<dbReference type="CDD" id="cd05271">
    <property type="entry name" value="NDUFA9_like_SDR_a"/>
    <property type="match status" value="1"/>
</dbReference>